<feature type="region of interest" description="Disordered" evidence="1">
    <location>
        <begin position="1"/>
        <end position="335"/>
    </location>
</feature>
<sequence length="579" mass="63055">MSELAPPRKSVELEDSGAHELEHSENESDVFSDAQEGQRSSSSGKNSPIPTTRVEKVDDTESHGEVPGTEAYRMRMQDAVPDELEIVPEGKDSRRNSAQLEPDRTATPGGTPIPRTVVEKVDPESPSHGDIPGTPAHAIRKADAVPDAIKPATGPGTDSSSEQQSASSTEVPVPRMVVTRIDSKPAHGEIPGTEAYEIRKGDAEPDVLERKADVPGLPTSSLSRSTRLAFGERRPSLEGTSPIAADGGFGPMSYEEDEDGSEKDKNQVEYTNEPDEEPELIEGFGDDFEDFEAGAGDDDFGDFDEGFQQPSEPQIEPKDVEQPRPPAPAPESPFPLIDFSSLSTLDDMLETTSAHLDAIFPSTKDLTRSTPTSTPSETSSSNPIFLTPRSASLWAQLVAPPPLQPPNWVRSRIRRLFLVSLGVPVDLDEILPASKQKKLILPSTLGRNDSPSRASSDRNRRDGSRGARLKQDNSSNVSLDQQVSGGAKSKRRKGPVPPPDLDPVATRQLCATTGMALDGFTDVELRAHVSRLEEYTERAREVLEYWLRRKDAALGDKEAFEGVIENLVRHARSTRRVKK</sequence>
<feature type="compositionally biased region" description="Polar residues" evidence="1">
    <location>
        <begin position="35"/>
        <end position="50"/>
    </location>
</feature>
<dbReference type="OrthoDB" id="5378975at2759"/>
<feature type="compositionally biased region" description="Polar residues" evidence="1">
    <location>
        <begin position="472"/>
        <end position="484"/>
    </location>
</feature>
<dbReference type="Proteomes" id="UP000664521">
    <property type="component" value="Unassembled WGS sequence"/>
</dbReference>
<feature type="compositionally biased region" description="Low complexity" evidence="1">
    <location>
        <begin position="159"/>
        <end position="168"/>
    </location>
</feature>
<feature type="compositionally biased region" description="Acidic residues" evidence="1">
    <location>
        <begin position="272"/>
        <end position="305"/>
    </location>
</feature>
<feature type="region of interest" description="Disordered" evidence="1">
    <location>
        <begin position="442"/>
        <end position="504"/>
    </location>
</feature>
<feature type="compositionally biased region" description="Basic and acidic residues" evidence="1">
    <location>
        <begin position="196"/>
        <end position="213"/>
    </location>
</feature>
<dbReference type="PANTHER" id="PTHR38698">
    <property type="entry name" value="EXPRESSED PROTEIN"/>
    <property type="match status" value="1"/>
</dbReference>
<feature type="compositionally biased region" description="Low complexity" evidence="1">
    <location>
        <begin position="219"/>
        <end position="228"/>
    </location>
</feature>
<evidence type="ECO:0000313" key="2">
    <source>
        <dbReference type="EMBL" id="CAF9913230.1"/>
    </source>
</evidence>
<evidence type="ECO:0000256" key="1">
    <source>
        <dbReference type="SAM" id="MobiDB-lite"/>
    </source>
</evidence>
<feature type="compositionally biased region" description="Pro residues" evidence="1">
    <location>
        <begin position="323"/>
        <end position="333"/>
    </location>
</feature>
<feature type="region of interest" description="Disordered" evidence="1">
    <location>
        <begin position="364"/>
        <end position="384"/>
    </location>
</feature>
<dbReference type="PANTHER" id="PTHR38698:SF1">
    <property type="entry name" value="FUNGAL PROTEIN"/>
    <property type="match status" value="1"/>
</dbReference>
<dbReference type="EMBL" id="CAJPDS010000012">
    <property type="protein sequence ID" value="CAF9913230.1"/>
    <property type="molecule type" value="Genomic_DNA"/>
</dbReference>
<feature type="compositionally biased region" description="Basic and acidic residues" evidence="1">
    <location>
        <begin position="53"/>
        <end position="64"/>
    </location>
</feature>
<dbReference type="AlphaFoldDB" id="A0A8H3EX25"/>
<feature type="compositionally biased region" description="Basic and acidic residues" evidence="1">
    <location>
        <begin position="117"/>
        <end position="127"/>
    </location>
</feature>
<gene>
    <name evidence="2" type="ORF">HETSPECPRED_001365</name>
</gene>
<feature type="compositionally biased region" description="Basic and acidic residues" evidence="1">
    <location>
        <begin position="9"/>
        <end position="26"/>
    </location>
</feature>
<feature type="compositionally biased region" description="Basic and acidic residues" evidence="1">
    <location>
        <begin position="455"/>
        <end position="471"/>
    </location>
</feature>
<dbReference type="Pfam" id="PF17104">
    <property type="entry name" value="YBL010C_LAA2"/>
    <property type="match status" value="1"/>
</dbReference>
<comment type="caution">
    <text evidence="2">The sequence shown here is derived from an EMBL/GenBank/DDBJ whole genome shotgun (WGS) entry which is preliminary data.</text>
</comment>
<organism evidence="2 3">
    <name type="scientific">Heterodermia speciosa</name>
    <dbReference type="NCBI Taxonomy" id="116794"/>
    <lineage>
        <taxon>Eukaryota</taxon>
        <taxon>Fungi</taxon>
        <taxon>Dikarya</taxon>
        <taxon>Ascomycota</taxon>
        <taxon>Pezizomycotina</taxon>
        <taxon>Lecanoromycetes</taxon>
        <taxon>OSLEUM clade</taxon>
        <taxon>Lecanoromycetidae</taxon>
        <taxon>Caliciales</taxon>
        <taxon>Physciaceae</taxon>
        <taxon>Heterodermia</taxon>
    </lineage>
</organism>
<name>A0A8H3EX25_9LECA</name>
<reference evidence="2" key="1">
    <citation type="submission" date="2021-03" db="EMBL/GenBank/DDBJ databases">
        <authorList>
            <person name="Tagirdzhanova G."/>
        </authorList>
    </citation>
    <scope>NUCLEOTIDE SEQUENCE</scope>
</reference>
<accession>A0A8H3EX25</accession>
<evidence type="ECO:0000313" key="3">
    <source>
        <dbReference type="Proteomes" id="UP000664521"/>
    </source>
</evidence>
<feature type="compositionally biased region" description="Low complexity" evidence="1">
    <location>
        <begin position="368"/>
        <end position="381"/>
    </location>
</feature>
<dbReference type="InterPro" id="IPR031355">
    <property type="entry name" value="YBL010C/LAA2-like"/>
</dbReference>
<keyword evidence="3" id="KW-1185">Reference proteome</keyword>
<protein>
    <submittedName>
        <fullName evidence="2">Uncharacterized protein</fullName>
    </submittedName>
</protein>
<proteinExistence type="predicted"/>